<dbReference type="EMBL" id="RJJG01000001">
    <property type="protein sequence ID" value="RNI10755.1"/>
    <property type="molecule type" value="Genomic_DNA"/>
</dbReference>
<dbReference type="EMBL" id="FNMU01000001">
    <property type="protein sequence ID" value="SDW04636.1"/>
    <property type="molecule type" value="Genomic_DNA"/>
</dbReference>
<dbReference type="GeneID" id="30582486"/>
<dbReference type="Pfam" id="PF01966">
    <property type="entry name" value="HD"/>
    <property type="match status" value="1"/>
</dbReference>
<reference evidence="3 7" key="3">
    <citation type="submission" date="2018-10" db="EMBL/GenBank/DDBJ databases">
        <title>Cultivation of a novel Methanohalophilus strain from Kebrit Deep of the Red Sea and a genomic comparison of members of the genus Methanohalophilus.</title>
        <authorList>
            <person name="Guan Y."/>
            <person name="Ngugi D.K."/>
            <person name="Stingl U."/>
        </authorList>
    </citation>
    <scope>NUCLEOTIDE SEQUENCE [LARGE SCALE GENOMIC DNA]</scope>
    <source>
        <strain evidence="3 7">DSM 3094</strain>
    </source>
</reference>
<dbReference type="EMBL" id="CP017921">
    <property type="protein sequence ID" value="APH38375.1"/>
    <property type="molecule type" value="Genomic_DNA"/>
</dbReference>
<dbReference type="STRING" id="2177.BHR79_01975"/>
<evidence type="ECO:0000313" key="5">
    <source>
        <dbReference type="Proteomes" id="UP000186879"/>
    </source>
</evidence>
<dbReference type="SUPFAM" id="SSF109604">
    <property type="entry name" value="HD-domain/PDEase-like"/>
    <property type="match status" value="1"/>
</dbReference>
<evidence type="ECO:0000259" key="1">
    <source>
        <dbReference type="SMART" id="SM00471"/>
    </source>
</evidence>
<dbReference type="OrthoDB" id="8895at2157"/>
<dbReference type="PANTHER" id="PTHR11373:SF4">
    <property type="entry name" value="DEOXYNUCLEOSIDE TRIPHOSPHATE TRIPHOSPHOHYDROLASE SAMHD1"/>
    <property type="match status" value="1"/>
</dbReference>
<evidence type="ECO:0000313" key="2">
    <source>
        <dbReference type="EMBL" id="APH38375.1"/>
    </source>
</evidence>
<dbReference type="KEGG" id="mhaz:BHR79_01975"/>
<sequence>MVSSRAIHDPVHKTILLTPLQKELVETPQVQRLRSIQQLGLVDIVYPGAKHSRFEHSLGTMHMASLIADALSLPQEDKVKVEVAGLLHDVGHSAYSHAVEDVLKRNPDIKPQYGGIIRENHEAFSEYVIRNCFANNGNIARKVEDELGQDPVDFFDQIALMATGKSSFLEKPYLGQLISGDIDADRIDFLLRDSYHTGISLGLIDVDQIIQNLSIRNGNIVLGRKEGCSYDEDMTLTVAESMLIARAHHYNAIVHHPHTQSARIMLLRALENALAIFGEKKDAESVNNQVGLFFTEYNDADLLYFIKTYGSNQAQQLISSVLAGNICDPIVRFNQKTLNPATRMALSTIARHGVAKKMFEEQLEKRIGDVFVDLSVASGVPRSTRVVVNGEDSFFYDESALANGLVRAISRQLSLVVFSPVDGVGCPESAQLKDVVGHTVDTLSPQLLRFIRQENYLPIEGLILLFYTVNSIFWKEEDGFISIPRLRNITWIYRMVQRFSEDVSLRNLFDYKFHRDYGFPYSNRVFEDIQLLVAMGIVDEDLRYYEKYNRFHQRYEYVLTMHGVKYGKQLSEAYGREFRELSKVLRQDKHSIPRDIVTIPARRYQQS</sequence>
<organism evidence="2 5">
    <name type="scientific">Methanohalophilus halophilus</name>
    <dbReference type="NCBI Taxonomy" id="2177"/>
    <lineage>
        <taxon>Archaea</taxon>
        <taxon>Methanobacteriati</taxon>
        <taxon>Methanobacteriota</taxon>
        <taxon>Stenosarchaea group</taxon>
        <taxon>Methanomicrobia</taxon>
        <taxon>Methanosarcinales</taxon>
        <taxon>Methanosarcinaceae</taxon>
        <taxon>Methanohalophilus</taxon>
    </lineage>
</organism>
<name>A0A1L3Q0K3_9EURY</name>
<dbReference type="CDD" id="cd00077">
    <property type="entry name" value="HDc"/>
    <property type="match status" value="1"/>
</dbReference>
<dbReference type="InterPro" id="IPR045509">
    <property type="entry name" value="HD_assoc_2"/>
</dbReference>
<dbReference type="Proteomes" id="UP000186879">
    <property type="component" value="Chromosome"/>
</dbReference>
<dbReference type="PANTHER" id="PTHR11373">
    <property type="entry name" value="DEOXYNUCLEOSIDE TRIPHOSPHATE TRIPHOSPHOHYDROLASE"/>
    <property type="match status" value="1"/>
</dbReference>
<dbReference type="GO" id="GO:0008832">
    <property type="term" value="F:dGTPase activity"/>
    <property type="evidence" value="ECO:0007669"/>
    <property type="project" value="TreeGrafter"/>
</dbReference>
<dbReference type="RefSeq" id="WP_072560718.1">
    <property type="nucleotide sequence ID" value="NZ_CP017921.1"/>
</dbReference>
<gene>
    <name evidence="2" type="ORF">BHR79_01975</name>
    <name evidence="3" type="ORF">EFE40_00810</name>
    <name evidence="4" type="ORF">SAMN04515625_0220</name>
</gene>
<reference evidence="4 6" key="2">
    <citation type="submission" date="2016-10" db="EMBL/GenBank/DDBJ databases">
        <authorList>
            <person name="de Groot N.N."/>
        </authorList>
    </citation>
    <scope>NUCLEOTIDE SEQUENCE [LARGE SCALE GENOMIC DNA]</scope>
    <source>
        <strain evidence="4 6">Z-7982</strain>
    </source>
</reference>
<dbReference type="Pfam" id="PF19276">
    <property type="entry name" value="HD_assoc_2"/>
    <property type="match status" value="1"/>
</dbReference>
<dbReference type="Proteomes" id="UP000267921">
    <property type="component" value="Unassembled WGS sequence"/>
</dbReference>
<evidence type="ECO:0000313" key="4">
    <source>
        <dbReference type="EMBL" id="SDW04636.1"/>
    </source>
</evidence>
<dbReference type="Proteomes" id="UP000198669">
    <property type="component" value="Unassembled WGS sequence"/>
</dbReference>
<protein>
    <submittedName>
        <fullName evidence="3">HD domain-containing protein</fullName>
    </submittedName>
    <submittedName>
        <fullName evidence="2">Metal-dependent phosphohydrolase</fullName>
    </submittedName>
</protein>
<dbReference type="InterPro" id="IPR050135">
    <property type="entry name" value="dGTPase-like"/>
</dbReference>
<dbReference type="InterPro" id="IPR006674">
    <property type="entry name" value="HD_domain"/>
</dbReference>
<dbReference type="GO" id="GO:0006203">
    <property type="term" value="P:dGTP catabolic process"/>
    <property type="evidence" value="ECO:0007669"/>
    <property type="project" value="TreeGrafter"/>
</dbReference>
<accession>A0A1L3Q0K3</accession>
<evidence type="ECO:0000313" key="3">
    <source>
        <dbReference type="EMBL" id="RNI10755.1"/>
    </source>
</evidence>
<evidence type="ECO:0000313" key="6">
    <source>
        <dbReference type="Proteomes" id="UP000198669"/>
    </source>
</evidence>
<proteinExistence type="predicted"/>
<dbReference type="Gene3D" id="1.10.3210.10">
    <property type="entry name" value="Hypothetical protein af1432"/>
    <property type="match status" value="1"/>
</dbReference>
<feature type="domain" description="HD/PDEase" evidence="1">
    <location>
        <begin position="49"/>
        <end position="199"/>
    </location>
</feature>
<dbReference type="InterPro" id="IPR003607">
    <property type="entry name" value="HD/PDEase_dom"/>
</dbReference>
<evidence type="ECO:0000313" key="7">
    <source>
        <dbReference type="Proteomes" id="UP000267921"/>
    </source>
</evidence>
<reference evidence="2 5" key="1">
    <citation type="submission" date="2016-10" db="EMBL/GenBank/DDBJ databases">
        <title>Methanohalophilus halophilus.</title>
        <authorList>
            <person name="L'haridon S."/>
        </authorList>
    </citation>
    <scope>NUCLEOTIDE SEQUENCE [LARGE SCALE GENOMIC DNA]</scope>
    <source>
        <strain evidence="2 5">Z-7982</strain>
    </source>
</reference>
<dbReference type="AlphaFoldDB" id="A0A1L3Q0K3"/>
<keyword evidence="5" id="KW-1185">Reference proteome</keyword>
<dbReference type="SMART" id="SM00471">
    <property type="entry name" value="HDc"/>
    <property type="match status" value="1"/>
</dbReference>
<keyword evidence="2" id="KW-0378">Hydrolase</keyword>